<sequence length="473" mass="54194">MQFQKLLCLLLICYFIFISFNERVELHVFYVPDDQFDRRLNKVSSEAVDTFISAGFIRVDSDVNLSDLRSDLGTFLGLDRIADRYVFLKCVGRSLALVKVRQEGELTVKSFTPPFAPFPELYILLMGENDSWLCSSSLTPDTLISNTDHHSHDLPRPTCVPGNIKEPIKFPSINKGPQQSVLMQDAEEDERDEDTGSTDTPHLTLSSQDQIGPVHKQSGRHLAKQGSFSQEMNTTAKKKHCFKRKNRNSGATESFEDSHGLARKFNSSLTLKSSEAKTDDMVSMCRPTSPLPAERSSPLSVYSLELYTQQTTTKNELIEEIKRLKGQRKKLEQTRQELLKKGRELLALNRHRRNQARDRWKRQYFDTKKATTLLEDTLKSVRLELHTFYSKMLQQIQARDGAKRRTQAKKHASTKLKNELIIQIMTESSEIDNLRKNVDDAKMKLATEIKLRKQAATELQALKAELMQKRAQL</sequence>
<feature type="coiled-coil region" evidence="1">
    <location>
        <begin position="417"/>
        <end position="472"/>
    </location>
</feature>
<dbReference type="RefSeq" id="XP_042621895.1">
    <property type="nucleotide sequence ID" value="XM_042765961.1"/>
</dbReference>
<feature type="compositionally biased region" description="Polar residues" evidence="2">
    <location>
        <begin position="197"/>
        <end position="210"/>
    </location>
</feature>
<feature type="domain" description="Spermatogenesis-associated protein 1 C-terminal" evidence="4">
    <location>
        <begin position="319"/>
        <end position="470"/>
    </location>
</feature>
<feature type="region of interest" description="Disordered" evidence="2">
    <location>
        <begin position="148"/>
        <end position="257"/>
    </location>
</feature>
<evidence type="ECO:0000256" key="1">
    <source>
        <dbReference type="SAM" id="Coils"/>
    </source>
</evidence>
<feature type="compositionally biased region" description="Basic residues" evidence="2">
    <location>
        <begin position="236"/>
        <end position="247"/>
    </location>
</feature>
<accession>A0A9R0B542</accession>
<dbReference type="CTD" id="100505741"/>
<feature type="signal peptide" evidence="3">
    <location>
        <begin position="1"/>
        <end position="26"/>
    </location>
</feature>
<feature type="coiled-coil region" evidence="1">
    <location>
        <begin position="307"/>
        <end position="348"/>
    </location>
</feature>
<evidence type="ECO:0000259" key="4">
    <source>
        <dbReference type="Pfam" id="PF15743"/>
    </source>
</evidence>
<keyword evidence="3" id="KW-0732">Signal</keyword>
<evidence type="ECO:0000256" key="2">
    <source>
        <dbReference type="SAM" id="MobiDB-lite"/>
    </source>
</evidence>
<dbReference type="AlphaFoldDB" id="A0A9R0B542"/>
<dbReference type="PANTHER" id="PTHR14421:SF3">
    <property type="entry name" value="SPERMATOGENESIS-ASSOCIATED PROTEIN 1"/>
    <property type="match status" value="1"/>
</dbReference>
<dbReference type="InterPro" id="IPR031478">
    <property type="entry name" value="SPATA1_C"/>
</dbReference>
<gene>
    <name evidence="5" type="primary">spata1</name>
</gene>
<dbReference type="KEGG" id="ccar:109098317"/>
<evidence type="ECO:0000313" key="5">
    <source>
        <dbReference type="RefSeq" id="XP_042621895.1"/>
    </source>
</evidence>
<evidence type="ECO:0000256" key="3">
    <source>
        <dbReference type="SAM" id="SignalP"/>
    </source>
</evidence>
<name>A0A9R0B542_CYPCA</name>
<organism evidence="5">
    <name type="scientific">Cyprinus carpio</name>
    <name type="common">Common carp</name>
    <dbReference type="NCBI Taxonomy" id="7962"/>
    <lineage>
        <taxon>Eukaryota</taxon>
        <taxon>Metazoa</taxon>
        <taxon>Chordata</taxon>
        <taxon>Craniata</taxon>
        <taxon>Vertebrata</taxon>
        <taxon>Euteleostomi</taxon>
        <taxon>Actinopterygii</taxon>
        <taxon>Neopterygii</taxon>
        <taxon>Teleostei</taxon>
        <taxon>Ostariophysi</taxon>
        <taxon>Cypriniformes</taxon>
        <taxon>Cyprinidae</taxon>
        <taxon>Cyprininae</taxon>
        <taxon>Cyprinus</taxon>
    </lineage>
</organism>
<dbReference type="InterPro" id="IPR039062">
    <property type="entry name" value="SPAT1"/>
</dbReference>
<proteinExistence type="predicted"/>
<dbReference type="Pfam" id="PF15743">
    <property type="entry name" value="SPATA1_C"/>
    <property type="match status" value="1"/>
</dbReference>
<protein>
    <submittedName>
        <fullName evidence="5">Spermatogenesis-associated protein 1</fullName>
    </submittedName>
</protein>
<feature type="compositionally biased region" description="Polar residues" evidence="2">
    <location>
        <begin position="226"/>
        <end position="235"/>
    </location>
</feature>
<feature type="compositionally biased region" description="Acidic residues" evidence="2">
    <location>
        <begin position="185"/>
        <end position="196"/>
    </location>
</feature>
<feature type="chain" id="PRO_5040224856" evidence="3">
    <location>
        <begin position="27"/>
        <end position="473"/>
    </location>
</feature>
<dbReference type="Proteomes" id="UP001155660">
    <property type="component" value="Chromosome A11"/>
</dbReference>
<reference evidence="5" key="1">
    <citation type="submission" date="2025-08" db="UniProtKB">
        <authorList>
            <consortium name="RefSeq"/>
        </authorList>
    </citation>
    <scope>IDENTIFICATION</scope>
    <source>
        <tissue evidence="5">Muscle</tissue>
    </source>
</reference>
<keyword evidence="1" id="KW-0175">Coiled coil</keyword>
<dbReference type="GeneID" id="109098317"/>
<dbReference type="PANTHER" id="PTHR14421">
    <property type="entry name" value="SPERMATOGENESIS-ASSOCIATED PROTEIN 1"/>
    <property type="match status" value="1"/>
</dbReference>
<dbReference type="OrthoDB" id="9901850at2759"/>